<sequence>MHNVDPELILGKINAVIEGEIEKGLACDCKKEFLKKFI</sequence>
<gene>
    <name evidence="1" type="ORF">METZ01_LOCUS380844</name>
</gene>
<evidence type="ECO:0000313" key="1">
    <source>
        <dbReference type="EMBL" id="SVD27990.1"/>
    </source>
</evidence>
<accession>A0A382U120</accession>
<name>A0A382U120_9ZZZZ</name>
<dbReference type="EMBL" id="UINC01140691">
    <property type="protein sequence ID" value="SVD27990.1"/>
    <property type="molecule type" value="Genomic_DNA"/>
</dbReference>
<protein>
    <submittedName>
        <fullName evidence="1">Uncharacterized protein</fullName>
    </submittedName>
</protein>
<organism evidence="1">
    <name type="scientific">marine metagenome</name>
    <dbReference type="NCBI Taxonomy" id="408172"/>
    <lineage>
        <taxon>unclassified sequences</taxon>
        <taxon>metagenomes</taxon>
        <taxon>ecological metagenomes</taxon>
    </lineage>
</organism>
<proteinExistence type="predicted"/>
<dbReference type="AlphaFoldDB" id="A0A382U120"/>
<reference evidence="1" key="1">
    <citation type="submission" date="2018-05" db="EMBL/GenBank/DDBJ databases">
        <authorList>
            <person name="Lanie J.A."/>
            <person name="Ng W.-L."/>
            <person name="Kazmierczak K.M."/>
            <person name="Andrzejewski T.M."/>
            <person name="Davidsen T.M."/>
            <person name="Wayne K.J."/>
            <person name="Tettelin H."/>
            <person name="Glass J.I."/>
            <person name="Rusch D."/>
            <person name="Podicherti R."/>
            <person name="Tsui H.-C.T."/>
            <person name="Winkler M.E."/>
        </authorList>
    </citation>
    <scope>NUCLEOTIDE SEQUENCE</scope>
</reference>